<feature type="transmembrane region" description="Helical" evidence="11">
    <location>
        <begin position="154"/>
        <end position="175"/>
    </location>
</feature>
<keyword evidence="8 11" id="KW-1133">Transmembrane helix</keyword>
<evidence type="ECO:0000259" key="12">
    <source>
        <dbReference type="PROSITE" id="PS50893"/>
    </source>
</evidence>
<evidence type="ECO:0000256" key="2">
    <source>
        <dbReference type="ARBA" id="ARBA00022448"/>
    </source>
</evidence>
<evidence type="ECO:0000256" key="5">
    <source>
        <dbReference type="ARBA" id="ARBA00022692"/>
    </source>
</evidence>
<dbReference type="InterPro" id="IPR017871">
    <property type="entry name" value="ABC_transporter-like_CS"/>
</dbReference>
<dbReference type="InterPro" id="IPR036640">
    <property type="entry name" value="ABC1_TM_sf"/>
</dbReference>
<dbReference type="FunFam" id="3.40.50.300:FF:000221">
    <property type="entry name" value="Multidrug ABC transporter ATP-binding protein"/>
    <property type="match status" value="1"/>
</dbReference>
<dbReference type="PROSITE" id="PS00211">
    <property type="entry name" value="ABC_TRANSPORTER_1"/>
    <property type="match status" value="1"/>
</dbReference>
<organism evidence="15 17">
    <name type="scientific">Candidatus Phosphoribacter hodrii</name>
    <dbReference type="NCBI Taxonomy" id="2953743"/>
    <lineage>
        <taxon>Bacteria</taxon>
        <taxon>Bacillati</taxon>
        <taxon>Actinomycetota</taxon>
        <taxon>Actinomycetes</taxon>
        <taxon>Micrococcales</taxon>
        <taxon>Dermatophilaceae</taxon>
        <taxon>Candidatus Phosphoribacter</taxon>
    </lineage>
</organism>
<evidence type="ECO:0000313" key="15">
    <source>
        <dbReference type="EMBL" id="MBK7274762.1"/>
    </source>
</evidence>
<feature type="transmembrane region" description="Helical" evidence="11">
    <location>
        <begin position="36"/>
        <end position="58"/>
    </location>
</feature>
<feature type="domain" description="ABC transmembrane type-1" evidence="13">
    <location>
        <begin position="39"/>
        <end position="325"/>
    </location>
</feature>
<dbReference type="InterPro" id="IPR003593">
    <property type="entry name" value="AAA+_ATPase"/>
</dbReference>
<sequence length="619" mass="66152">MTTAPIPAPAVPAATGTTLRRGLAVIARGVREEPRWFSLAVLGSTIYGIMTGLMAWAIGWCTSTIVTPAVAARTVTSGQLWTIAGVISGVVTVNVLGIILRRTAAGFAMYSLGAAYRRRVSRQYLDLPLRWHHKHPSGQLLSNANADVEATWNIFAPLPMALGVIVMLVFGAVQMLIVDPVLAAVGMVVFPLLFLANAVFQRRMSPLITRAQQLRAEVSEVAHESFEAALVVKSMGREDQEARRFAEAAYTLRDANILVGRTRGTFDPAIESIPTIGTLAVIAVGAWRAGQGAVTAAEVVQIAYLFSVLAFPVRAFGWVLGELPRSVVGWERVNAVLQATGAMAYGPAQLPDRDAATVAARRLDFAYEIDLPEGGTELSPAIRDVTITVPAGATIALVGPTGSGKTTLTNLLLRLVDPDSGQVLVDEVDLRTVRQGGVSRVAALVPQQTFMFEDTVRDNVTLGADHTDDEVWEALRVAQARRFVRSLPDELDTRVGERGTNLSGGQRQRIALARAVIRRPQLLVLDDATSAVDPSVEQEILTALRGVSSATTVLLVAYRMATIALADEIVYIEEGQVRGHGSHEALVTTCPGYAALVSAYAREAADRAAVAADEEEVAS</sequence>
<dbReference type="Pfam" id="PF00664">
    <property type="entry name" value="ABC_membrane"/>
    <property type="match status" value="1"/>
</dbReference>
<keyword evidence="9 11" id="KW-0472">Membrane</keyword>
<dbReference type="PANTHER" id="PTHR24221">
    <property type="entry name" value="ATP-BINDING CASSETTE SUB-FAMILY B"/>
    <property type="match status" value="1"/>
</dbReference>
<reference evidence="16 17" key="1">
    <citation type="submission" date="2020-10" db="EMBL/GenBank/DDBJ databases">
        <title>Connecting structure to function with the recovery of over 1000 high-quality activated sludge metagenome-assembled genomes encoding full-length rRNA genes using long-read sequencing.</title>
        <authorList>
            <person name="Singleton C.M."/>
            <person name="Petriglieri F."/>
            <person name="Kristensen J.M."/>
            <person name="Kirkegaard R.H."/>
            <person name="Michaelsen T.Y."/>
            <person name="Andersen M.H."/>
            <person name="Karst S.M."/>
            <person name="Dueholm M.S."/>
            <person name="Nielsen P.H."/>
            <person name="Albertsen M."/>
        </authorList>
    </citation>
    <scope>NUCLEOTIDE SEQUENCE [LARGE SCALE GENOMIC DNA]</scope>
    <source>
        <strain evidence="14">AalE_18-Q3-R2-46_BAT3C.188</strain>
        <strain evidence="15">Ega_18-Q3-R5-49_MAXAC.001</strain>
    </source>
</reference>
<dbReference type="Proteomes" id="UP000718281">
    <property type="component" value="Unassembled WGS sequence"/>
</dbReference>
<evidence type="ECO:0000256" key="10">
    <source>
        <dbReference type="ARBA" id="ARBA00023455"/>
    </source>
</evidence>
<dbReference type="InterPro" id="IPR027417">
    <property type="entry name" value="P-loop_NTPase"/>
</dbReference>
<name>A0A935IYM1_9MICO</name>
<feature type="transmembrane region" description="Helical" evidence="11">
    <location>
        <begin position="181"/>
        <end position="200"/>
    </location>
</feature>
<evidence type="ECO:0000256" key="3">
    <source>
        <dbReference type="ARBA" id="ARBA00022475"/>
    </source>
</evidence>
<dbReference type="GO" id="GO:0005886">
    <property type="term" value="C:plasma membrane"/>
    <property type="evidence" value="ECO:0007669"/>
    <property type="project" value="UniProtKB-SubCell"/>
</dbReference>
<comment type="similarity">
    <text evidence="10">Belongs to the ABC transporter superfamily. Siderophore-Fe(3+) uptake transporter (SIUT) (TC 3.A.1.21) family.</text>
</comment>
<dbReference type="EMBL" id="JADJIB010000011">
    <property type="protein sequence ID" value="MBK7274762.1"/>
    <property type="molecule type" value="Genomic_DNA"/>
</dbReference>
<feature type="transmembrane region" description="Helical" evidence="11">
    <location>
        <begin position="78"/>
        <end position="100"/>
    </location>
</feature>
<comment type="subcellular location">
    <subcellularLocation>
        <location evidence="1">Cell inner membrane</location>
        <topology evidence="1">Multi-pass membrane protein</topology>
    </subcellularLocation>
</comment>
<keyword evidence="4" id="KW-0997">Cell inner membrane</keyword>
<dbReference type="GO" id="GO:0016887">
    <property type="term" value="F:ATP hydrolysis activity"/>
    <property type="evidence" value="ECO:0007669"/>
    <property type="project" value="InterPro"/>
</dbReference>
<dbReference type="PANTHER" id="PTHR24221:SF654">
    <property type="entry name" value="ATP-BINDING CASSETTE SUB-FAMILY B MEMBER 6"/>
    <property type="match status" value="1"/>
</dbReference>
<dbReference type="EMBL" id="JADIXZ010000006">
    <property type="protein sequence ID" value="MBK6301877.1"/>
    <property type="molecule type" value="Genomic_DNA"/>
</dbReference>
<evidence type="ECO:0000313" key="14">
    <source>
        <dbReference type="EMBL" id="MBK6301877.1"/>
    </source>
</evidence>
<keyword evidence="2" id="KW-0813">Transport</keyword>
<proteinExistence type="inferred from homology"/>
<keyword evidence="6" id="KW-0547">Nucleotide-binding</keyword>
<dbReference type="InterPro" id="IPR011527">
    <property type="entry name" value="ABC1_TM_dom"/>
</dbReference>
<evidence type="ECO:0000256" key="4">
    <source>
        <dbReference type="ARBA" id="ARBA00022519"/>
    </source>
</evidence>
<keyword evidence="3" id="KW-1003">Cell membrane</keyword>
<dbReference type="SUPFAM" id="SSF90123">
    <property type="entry name" value="ABC transporter transmembrane region"/>
    <property type="match status" value="1"/>
</dbReference>
<dbReference type="GO" id="GO:0140359">
    <property type="term" value="F:ABC-type transporter activity"/>
    <property type="evidence" value="ECO:0007669"/>
    <property type="project" value="InterPro"/>
</dbReference>
<evidence type="ECO:0000313" key="16">
    <source>
        <dbReference type="Proteomes" id="UP000718281"/>
    </source>
</evidence>
<evidence type="ECO:0000256" key="1">
    <source>
        <dbReference type="ARBA" id="ARBA00004429"/>
    </source>
</evidence>
<gene>
    <name evidence="14" type="ORF">IPF40_12855</name>
    <name evidence="15" type="ORF">IPI13_16955</name>
</gene>
<dbReference type="Pfam" id="PF00005">
    <property type="entry name" value="ABC_tran"/>
    <property type="match status" value="1"/>
</dbReference>
<dbReference type="AlphaFoldDB" id="A0A935IYM1"/>
<evidence type="ECO:0000256" key="7">
    <source>
        <dbReference type="ARBA" id="ARBA00022840"/>
    </source>
</evidence>
<evidence type="ECO:0000256" key="11">
    <source>
        <dbReference type="SAM" id="Phobius"/>
    </source>
</evidence>
<evidence type="ECO:0000256" key="6">
    <source>
        <dbReference type="ARBA" id="ARBA00022741"/>
    </source>
</evidence>
<evidence type="ECO:0000259" key="13">
    <source>
        <dbReference type="PROSITE" id="PS50929"/>
    </source>
</evidence>
<dbReference type="GO" id="GO:0034040">
    <property type="term" value="F:ATPase-coupled lipid transmembrane transporter activity"/>
    <property type="evidence" value="ECO:0007669"/>
    <property type="project" value="TreeGrafter"/>
</dbReference>
<dbReference type="Gene3D" id="1.20.1560.10">
    <property type="entry name" value="ABC transporter type 1, transmembrane domain"/>
    <property type="match status" value="1"/>
</dbReference>
<dbReference type="SMART" id="SM00382">
    <property type="entry name" value="AAA"/>
    <property type="match status" value="1"/>
</dbReference>
<keyword evidence="7 15" id="KW-0067">ATP-binding</keyword>
<evidence type="ECO:0000256" key="8">
    <source>
        <dbReference type="ARBA" id="ARBA00022989"/>
    </source>
</evidence>
<dbReference type="SUPFAM" id="SSF52540">
    <property type="entry name" value="P-loop containing nucleoside triphosphate hydrolases"/>
    <property type="match status" value="1"/>
</dbReference>
<feature type="domain" description="ABC transporter" evidence="12">
    <location>
        <begin position="360"/>
        <end position="599"/>
    </location>
</feature>
<evidence type="ECO:0000313" key="17">
    <source>
        <dbReference type="Proteomes" id="UP000726105"/>
    </source>
</evidence>
<keyword evidence="5 11" id="KW-0812">Transmembrane</keyword>
<dbReference type="PROSITE" id="PS50929">
    <property type="entry name" value="ABC_TM1F"/>
    <property type="match status" value="1"/>
</dbReference>
<protein>
    <submittedName>
        <fullName evidence="15">ABC transporter ATP-binding protein</fullName>
    </submittedName>
</protein>
<evidence type="ECO:0000256" key="9">
    <source>
        <dbReference type="ARBA" id="ARBA00023136"/>
    </source>
</evidence>
<dbReference type="PROSITE" id="PS50893">
    <property type="entry name" value="ABC_TRANSPORTER_2"/>
    <property type="match status" value="1"/>
</dbReference>
<dbReference type="InterPro" id="IPR003439">
    <property type="entry name" value="ABC_transporter-like_ATP-bd"/>
</dbReference>
<dbReference type="GO" id="GO:0005524">
    <property type="term" value="F:ATP binding"/>
    <property type="evidence" value="ECO:0007669"/>
    <property type="project" value="UniProtKB-KW"/>
</dbReference>
<dbReference type="Gene3D" id="3.40.50.300">
    <property type="entry name" value="P-loop containing nucleotide triphosphate hydrolases"/>
    <property type="match status" value="1"/>
</dbReference>
<dbReference type="InterPro" id="IPR039421">
    <property type="entry name" value="Type_1_exporter"/>
</dbReference>
<dbReference type="Proteomes" id="UP000726105">
    <property type="component" value="Unassembled WGS sequence"/>
</dbReference>
<accession>A0A935IYM1</accession>
<comment type="caution">
    <text evidence="15">The sequence shown here is derived from an EMBL/GenBank/DDBJ whole genome shotgun (WGS) entry which is preliminary data.</text>
</comment>